<organism evidence="3 4">
    <name type="scientific">Rhodohalobacter mucosus</name>
    <dbReference type="NCBI Taxonomy" id="2079485"/>
    <lineage>
        <taxon>Bacteria</taxon>
        <taxon>Pseudomonadati</taxon>
        <taxon>Balneolota</taxon>
        <taxon>Balneolia</taxon>
        <taxon>Balneolales</taxon>
        <taxon>Balneolaceae</taxon>
        <taxon>Rhodohalobacter</taxon>
    </lineage>
</organism>
<sequence length="767" mass="86777">MTDEVLNFANIHSKQGITSVNFTYHFTVVRTNFFRVLLFSVFLSLFPRISAYARQTITIPEVVDAEITLDGVIEEAAWSKAAQFRLLMHTPQNNVDASEATDAYIMYDAEYLYVAGFMADSEPDKIQAPTKRRDDLGLDNDWFGIFLDTFNDKENALAFFVTPSGLRTDYQTFNDAQGSFPINADWNTFWDVTVNQNGEGWSAEMRIPISSLRFQDDEGKVKMGMTVIRYVSRKVEWSTYPNISNQWGFWSPFKPSQFAEASFNNLNSRKPFYVAPYLLGGITQRNLLNGTETEYEIENTTELEPGLDVKFGLTSNLTADVTLNTDFAQVEADNQQVNLTRFSLFFPEKRLFFLERASTFDFGFGQQDRLFYSRRIGIQNGEPSRIYGGARVVGRAGSWDVGFLTMQTAPAGELSSRNNGVLRLRRQVINENTYVGGMMTSLLGTDGSQNIAYGFDGVFRLFSQNYLTAAWAQTFDDDSNSDMLSTQPSRIRLNLENRDYSGFIYNLDYSYSGALYNPGLGFQNRSDFTRLGSSIGFGWIPEDHPVINRHQVRTEGFLFINNATGSAETAEAGPSYNLSTKKSQSLNIDLKYIYEDIPFSFSLGDNVSVPSGAYEFFGSNFSYETSTSRLYGATISGYTGTFFDGWRHTVGLSPRWGVSSSLSLSGLLQVNYITFPDRDQRLTATVARLRALYMLNTTFSVSAFTQYNSQAKGIVSNIRIRYNPREGNDLYIVFNEATNTQRDRLNPILPLLNNRTLLLKYTYTFTL</sequence>
<dbReference type="CDD" id="cd09618">
    <property type="entry name" value="CBM9_like_2"/>
    <property type="match status" value="1"/>
</dbReference>
<dbReference type="EMBL" id="QGGB01000009">
    <property type="protein sequence ID" value="PWN05506.1"/>
    <property type="molecule type" value="Genomic_DNA"/>
</dbReference>
<dbReference type="AlphaFoldDB" id="A0A316TZG1"/>
<protein>
    <submittedName>
        <fullName evidence="3">Uncharacterized protein</fullName>
    </submittedName>
</protein>
<dbReference type="RefSeq" id="WP_109647535.1">
    <property type="nucleotide sequence ID" value="NZ_QGGB01000009.1"/>
</dbReference>
<dbReference type="InterPro" id="IPR045670">
    <property type="entry name" value="DUF5916"/>
</dbReference>
<feature type="domain" description="Carbohydrate-binding" evidence="1">
    <location>
        <begin position="69"/>
        <end position="227"/>
    </location>
</feature>
<dbReference type="SUPFAM" id="SSF49344">
    <property type="entry name" value="CBD9-like"/>
    <property type="match status" value="1"/>
</dbReference>
<comment type="caution">
    <text evidence="3">The sequence shown here is derived from an EMBL/GenBank/DDBJ whole genome shotgun (WGS) entry which is preliminary data.</text>
</comment>
<dbReference type="GO" id="GO:0004553">
    <property type="term" value="F:hydrolase activity, hydrolyzing O-glycosyl compounds"/>
    <property type="evidence" value="ECO:0007669"/>
    <property type="project" value="InterPro"/>
</dbReference>
<reference evidence="3 4" key="1">
    <citation type="submission" date="2018-05" db="EMBL/GenBank/DDBJ databases">
        <title>Rhodohalobacter halophilus gen. nov., sp. nov., a moderately halophilic member of the family Balneolaceae.</title>
        <authorList>
            <person name="Liu Z.-W."/>
        </authorList>
    </citation>
    <scope>NUCLEOTIDE SEQUENCE [LARGE SCALE GENOMIC DNA]</scope>
    <source>
        <strain evidence="3 4">8A47</strain>
    </source>
</reference>
<name>A0A316TZG1_9BACT</name>
<dbReference type="InterPro" id="IPR010502">
    <property type="entry name" value="Carb-bd_dom_fam9"/>
</dbReference>
<proteinExistence type="predicted"/>
<dbReference type="Proteomes" id="UP000245533">
    <property type="component" value="Unassembled WGS sequence"/>
</dbReference>
<dbReference type="GO" id="GO:0030246">
    <property type="term" value="F:carbohydrate binding"/>
    <property type="evidence" value="ECO:0007669"/>
    <property type="project" value="InterPro"/>
</dbReference>
<gene>
    <name evidence="3" type="ORF">DDZ15_12930</name>
</gene>
<evidence type="ECO:0000259" key="1">
    <source>
        <dbReference type="Pfam" id="PF06452"/>
    </source>
</evidence>
<dbReference type="GO" id="GO:0016052">
    <property type="term" value="P:carbohydrate catabolic process"/>
    <property type="evidence" value="ECO:0007669"/>
    <property type="project" value="InterPro"/>
</dbReference>
<accession>A0A316TZG1</accession>
<dbReference type="Pfam" id="PF19313">
    <property type="entry name" value="DUF5916"/>
    <property type="match status" value="1"/>
</dbReference>
<evidence type="ECO:0000313" key="3">
    <source>
        <dbReference type="EMBL" id="PWN05506.1"/>
    </source>
</evidence>
<evidence type="ECO:0000259" key="2">
    <source>
        <dbReference type="Pfam" id="PF19313"/>
    </source>
</evidence>
<dbReference type="Gene3D" id="2.60.40.1190">
    <property type="match status" value="1"/>
</dbReference>
<keyword evidence="4" id="KW-1185">Reference proteome</keyword>
<dbReference type="OrthoDB" id="9786766at2"/>
<feature type="domain" description="DUF5916" evidence="2">
    <location>
        <begin position="294"/>
        <end position="379"/>
    </location>
</feature>
<evidence type="ECO:0000313" key="4">
    <source>
        <dbReference type="Proteomes" id="UP000245533"/>
    </source>
</evidence>
<dbReference type="Pfam" id="PF06452">
    <property type="entry name" value="CBM9_1"/>
    <property type="match status" value="1"/>
</dbReference>